<evidence type="ECO:0000256" key="1">
    <source>
        <dbReference type="SAM" id="Phobius"/>
    </source>
</evidence>
<sequence>MRELLNRRTDQPLPPGVHDKLRTELLDAIEENQPRQARRVLVPVAAAAAVLAVAAGLAVAVPALKKDNPGTPVAGGGELVVRDLSAADTATLQAQCQAEADRLTVKQLPQPFRSYKAVRAFEFVNVNDPKVVKTWLIAKGKPDTWQDGVPPIVEEKQGYWLCSRTAGGAISESSLRHPVVGEVSEEVRSIARNAGTFAGTVTRVTVQPKGLPERDAYLFNGFWFAPTVGRVGWGPHYDDDDPNRWDFVYRAYDARGRKIYDSAKPTEPNCTAQMWVLGKDGKKRPANPDAKPNPPYCLTYKWPSR</sequence>
<keyword evidence="1" id="KW-0472">Membrane</keyword>
<evidence type="ECO:0000313" key="2">
    <source>
        <dbReference type="EMBL" id="TDD46999.1"/>
    </source>
</evidence>
<name>A0A4R4YS25_9ACTN</name>
<dbReference type="Proteomes" id="UP000295124">
    <property type="component" value="Unassembled WGS sequence"/>
</dbReference>
<protein>
    <submittedName>
        <fullName evidence="2">Uncharacterized protein</fullName>
    </submittedName>
</protein>
<organism evidence="2 3">
    <name type="scientific">Kribbella antibiotica</name>
    <dbReference type="NCBI Taxonomy" id="190195"/>
    <lineage>
        <taxon>Bacteria</taxon>
        <taxon>Bacillati</taxon>
        <taxon>Actinomycetota</taxon>
        <taxon>Actinomycetes</taxon>
        <taxon>Propionibacteriales</taxon>
        <taxon>Kribbellaceae</taxon>
        <taxon>Kribbella</taxon>
    </lineage>
</organism>
<accession>A0A4R4YS25</accession>
<dbReference type="OrthoDB" id="3826033at2"/>
<dbReference type="AlphaFoldDB" id="A0A4R4YS25"/>
<dbReference type="RefSeq" id="WP_132175542.1">
    <property type="nucleotide sequence ID" value="NZ_SMKX01000161.1"/>
</dbReference>
<keyword evidence="1" id="KW-1133">Transmembrane helix</keyword>
<evidence type="ECO:0000313" key="3">
    <source>
        <dbReference type="Proteomes" id="UP000295124"/>
    </source>
</evidence>
<reference evidence="2 3" key="1">
    <citation type="submission" date="2019-03" db="EMBL/GenBank/DDBJ databases">
        <title>Draft genome sequences of novel Actinobacteria.</title>
        <authorList>
            <person name="Sahin N."/>
            <person name="Ay H."/>
            <person name="Saygin H."/>
        </authorList>
    </citation>
    <scope>NUCLEOTIDE SEQUENCE [LARGE SCALE GENOMIC DNA]</scope>
    <source>
        <strain evidence="2 3">JCM 13523</strain>
    </source>
</reference>
<comment type="caution">
    <text evidence="2">The sequence shown here is derived from an EMBL/GenBank/DDBJ whole genome shotgun (WGS) entry which is preliminary data.</text>
</comment>
<keyword evidence="1" id="KW-0812">Transmembrane</keyword>
<dbReference type="EMBL" id="SMKX01000161">
    <property type="protein sequence ID" value="TDD46999.1"/>
    <property type="molecule type" value="Genomic_DNA"/>
</dbReference>
<feature type="transmembrane region" description="Helical" evidence="1">
    <location>
        <begin position="40"/>
        <end position="64"/>
    </location>
</feature>
<gene>
    <name evidence="2" type="ORF">E1263_35485</name>
</gene>
<proteinExistence type="predicted"/>
<keyword evidence="3" id="KW-1185">Reference proteome</keyword>